<accession>A0A4S3JJ77</accession>
<evidence type="ECO:0000313" key="1">
    <source>
        <dbReference type="EMBL" id="THC95325.1"/>
    </source>
</evidence>
<dbReference type="VEuPathDB" id="FungiDB:EYZ11_005185"/>
<organism evidence="1 2">
    <name type="scientific">Aspergillus tanneri</name>
    <dbReference type="NCBI Taxonomy" id="1220188"/>
    <lineage>
        <taxon>Eukaryota</taxon>
        <taxon>Fungi</taxon>
        <taxon>Dikarya</taxon>
        <taxon>Ascomycota</taxon>
        <taxon>Pezizomycotina</taxon>
        <taxon>Eurotiomycetes</taxon>
        <taxon>Eurotiomycetidae</taxon>
        <taxon>Eurotiales</taxon>
        <taxon>Aspergillaceae</taxon>
        <taxon>Aspergillus</taxon>
        <taxon>Aspergillus subgen. Circumdati</taxon>
    </lineage>
</organism>
<protein>
    <submittedName>
        <fullName evidence="1">Uncharacterized protein</fullName>
    </submittedName>
</protein>
<dbReference type="AlphaFoldDB" id="A0A4S3JJ77"/>
<comment type="caution">
    <text evidence="1">The sequence shown here is derived from an EMBL/GenBank/DDBJ whole genome shotgun (WGS) entry which is preliminary data.</text>
</comment>
<sequence>MAPAYSEDIQQLNYAMSATCPEVQLY</sequence>
<dbReference type="EMBL" id="SOSA01000162">
    <property type="protein sequence ID" value="THC95325.1"/>
    <property type="molecule type" value="Genomic_DNA"/>
</dbReference>
<name>A0A4S3JJ77_9EURO</name>
<keyword evidence="2" id="KW-1185">Reference proteome</keyword>
<dbReference type="Proteomes" id="UP000308092">
    <property type="component" value="Unassembled WGS sequence"/>
</dbReference>
<gene>
    <name evidence="1" type="ORF">EYZ11_005185</name>
</gene>
<proteinExistence type="predicted"/>
<reference evidence="1 2" key="1">
    <citation type="submission" date="2019-03" db="EMBL/GenBank/DDBJ databases">
        <title>The genome sequence of a newly discovered highly antifungal drug resistant Aspergillus species, Aspergillus tanneri NIH 1004.</title>
        <authorList>
            <person name="Mounaud S."/>
            <person name="Singh I."/>
            <person name="Joardar V."/>
            <person name="Pakala S."/>
            <person name="Pakala S."/>
            <person name="Venepally P."/>
            <person name="Hoover J."/>
            <person name="Nierman W."/>
            <person name="Chung J."/>
            <person name="Losada L."/>
        </authorList>
    </citation>
    <scope>NUCLEOTIDE SEQUENCE [LARGE SCALE GENOMIC DNA]</scope>
    <source>
        <strain evidence="1 2">NIH1004</strain>
    </source>
</reference>
<evidence type="ECO:0000313" key="2">
    <source>
        <dbReference type="Proteomes" id="UP000308092"/>
    </source>
</evidence>